<dbReference type="AlphaFoldDB" id="A0A2P7YS06"/>
<feature type="transmembrane region" description="Helical" evidence="1">
    <location>
        <begin position="109"/>
        <end position="128"/>
    </location>
</feature>
<protein>
    <recommendedName>
        <fullName evidence="4">Major facilitator superfamily (MFS) profile domain-containing protein</fullName>
    </recommendedName>
</protein>
<keyword evidence="1" id="KW-1133">Transmembrane helix</keyword>
<feature type="transmembrane region" description="Helical" evidence="1">
    <location>
        <begin position="140"/>
        <end position="160"/>
    </location>
</feature>
<sequence>MGDLENNSPHPRTEKDALNRITFLTTAGMSVLVFQVCLLAGPLYSKDTSNLQIGLIEFITLIEASLFASVFGFLVGYRPVILVGFSISTLWPIGAQMSKTYESNLLKNIAFITKWLCVIVIQGMVLTTIHHFKDLGKQKFSIIGLLGIALTFGANMVAVVAVPGDWLAIVFGVYSLAMLILLYFTVPDTPRWLEEVSFTKLLPHVIGYFGNALATFVWLQYNSFFKGWLFGTLFLVACFAAGIYSLIVLNYGFPNRWKEEFQARRQTSAETLSWYSIE</sequence>
<dbReference type="Proteomes" id="UP000241107">
    <property type="component" value="Unassembled WGS sequence"/>
</dbReference>
<dbReference type="RefSeq" id="XP_024713968.1">
    <property type="nucleotide sequence ID" value="XM_024858042.1"/>
</dbReference>
<comment type="caution">
    <text evidence="2">The sequence shown here is derived from an EMBL/GenBank/DDBJ whole genome shotgun (WGS) entry which is preliminary data.</text>
</comment>
<feature type="transmembrane region" description="Helical" evidence="1">
    <location>
        <begin position="51"/>
        <end position="73"/>
    </location>
</feature>
<evidence type="ECO:0008006" key="4">
    <source>
        <dbReference type="Google" id="ProtNLM"/>
    </source>
</evidence>
<dbReference type="VEuPathDB" id="FungiDB:C7M61_002675"/>
<feature type="transmembrane region" description="Helical" evidence="1">
    <location>
        <begin position="198"/>
        <end position="221"/>
    </location>
</feature>
<organism evidence="2 3">
    <name type="scientific">Candidozyma pseudohaemuli</name>
    <dbReference type="NCBI Taxonomy" id="418784"/>
    <lineage>
        <taxon>Eukaryota</taxon>
        <taxon>Fungi</taxon>
        <taxon>Dikarya</taxon>
        <taxon>Ascomycota</taxon>
        <taxon>Saccharomycotina</taxon>
        <taxon>Pichiomycetes</taxon>
        <taxon>Metschnikowiaceae</taxon>
        <taxon>Candidozyma</taxon>
    </lineage>
</organism>
<evidence type="ECO:0000256" key="1">
    <source>
        <dbReference type="SAM" id="Phobius"/>
    </source>
</evidence>
<evidence type="ECO:0000313" key="3">
    <source>
        <dbReference type="Proteomes" id="UP000241107"/>
    </source>
</evidence>
<reference evidence="2 3" key="1">
    <citation type="submission" date="2018-03" db="EMBL/GenBank/DDBJ databases">
        <title>Candida pseudohaemulonii genome assembly and annotation.</title>
        <authorList>
            <person name="Munoz J.F."/>
            <person name="Gade L.G."/>
            <person name="Chow N.A."/>
            <person name="Litvintseva A.P."/>
            <person name="Loparev V.N."/>
            <person name="Cuomo C.A."/>
        </authorList>
    </citation>
    <scope>NUCLEOTIDE SEQUENCE [LARGE SCALE GENOMIC DNA]</scope>
    <source>
        <strain evidence="2 3">B12108</strain>
    </source>
</reference>
<dbReference type="GeneID" id="36566064"/>
<keyword evidence="1" id="KW-0812">Transmembrane</keyword>
<evidence type="ECO:0000313" key="2">
    <source>
        <dbReference type="EMBL" id="PSK38736.1"/>
    </source>
</evidence>
<proteinExistence type="predicted"/>
<keyword evidence="1" id="KW-0472">Membrane</keyword>
<feature type="transmembrane region" description="Helical" evidence="1">
    <location>
        <begin position="227"/>
        <end position="249"/>
    </location>
</feature>
<accession>A0A2P7YS06</accession>
<keyword evidence="3" id="KW-1185">Reference proteome</keyword>
<dbReference type="EMBL" id="PYFQ01000005">
    <property type="protein sequence ID" value="PSK38736.1"/>
    <property type="molecule type" value="Genomic_DNA"/>
</dbReference>
<feature type="transmembrane region" description="Helical" evidence="1">
    <location>
        <begin position="21"/>
        <end position="45"/>
    </location>
</feature>
<name>A0A2P7YS06_9ASCO</name>
<dbReference type="OrthoDB" id="10285201at2759"/>
<gene>
    <name evidence="2" type="ORF">C7M61_002675</name>
</gene>
<feature type="transmembrane region" description="Helical" evidence="1">
    <location>
        <begin position="166"/>
        <end position="186"/>
    </location>
</feature>